<reference evidence="1" key="2">
    <citation type="submission" date="2016-06" db="EMBL/GenBank/DDBJ databases">
        <title>The genome of a short-lived fish provides insights into sex chromosome evolution and the genetic control of aging.</title>
        <authorList>
            <person name="Reichwald K."/>
            <person name="Felder M."/>
            <person name="Petzold A."/>
            <person name="Koch P."/>
            <person name="Groth M."/>
            <person name="Platzer M."/>
        </authorList>
    </citation>
    <scope>NUCLEOTIDE SEQUENCE</scope>
    <source>
        <tissue evidence="1">Brain</tissue>
    </source>
</reference>
<dbReference type="AlphaFoldDB" id="A0A1A7ZS44"/>
<proteinExistence type="predicted"/>
<name>A0A1A7ZS44_NOTFU</name>
<organism evidence="1">
    <name type="scientific">Nothobranchius furzeri</name>
    <name type="common">Turquoise killifish</name>
    <dbReference type="NCBI Taxonomy" id="105023"/>
    <lineage>
        <taxon>Eukaryota</taxon>
        <taxon>Metazoa</taxon>
        <taxon>Chordata</taxon>
        <taxon>Craniata</taxon>
        <taxon>Vertebrata</taxon>
        <taxon>Euteleostomi</taxon>
        <taxon>Actinopterygii</taxon>
        <taxon>Neopterygii</taxon>
        <taxon>Teleostei</taxon>
        <taxon>Neoteleostei</taxon>
        <taxon>Acanthomorphata</taxon>
        <taxon>Ovalentaria</taxon>
        <taxon>Atherinomorphae</taxon>
        <taxon>Cyprinodontiformes</taxon>
        <taxon>Nothobranchiidae</taxon>
        <taxon>Nothobranchius</taxon>
    </lineage>
</organism>
<sequence>EDFRRACEGVVDNFFQLIQQFKSVFSEFLQDISKEVNYMTVRDGKLNINLPLDL</sequence>
<gene>
    <name evidence="1" type="primary">APOB</name>
</gene>
<evidence type="ECO:0000313" key="1">
    <source>
        <dbReference type="EMBL" id="SBP45253.1"/>
    </source>
</evidence>
<protein>
    <submittedName>
        <fullName evidence="1">Apolipoprotein B (Including Ag(X) antigen)</fullName>
    </submittedName>
</protein>
<keyword evidence="1" id="KW-0449">Lipoprotein</keyword>
<accession>A0A1A7ZS44</accession>
<feature type="non-terminal residue" evidence="1">
    <location>
        <position position="1"/>
    </location>
</feature>
<reference evidence="1" key="1">
    <citation type="submission" date="2016-05" db="EMBL/GenBank/DDBJ databases">
        <authorList>
            <person name="Lavstsen T."/>
            <person name="Jespersen J.S."/>
        </authorList>
    </citation>
    <scope>NUCLEOTIDE SEQUENCE</scope>
    <source>
        <tissue evidence="1">Brain</tissue>
    </source>
</reference>
<dbReference type="EMBL" id="HADY01006768">
    <property type="protein sequence ID" value="SBP45253.1"/>
    <property type="molecule type" value="Transcribed_RNA"/>
</dbReference>